<dbReference type="GO" id="GO:0006144">
    <property type="term" value="P:purine nucleobase metabolic process"/>
    <property type="evidence" value="ECO:0007669"/>
    <property type="project" value="UniProtKB-KW"/>
</dbReference>
<evidence type="ECO:0000256" key="3">
    <source>
        <dbReference type="ARBA" id="ARBA00012257"/>
    </source>
</evidence>
<evidence type="ECO:0000313" key="8">
    <source>
        <dbReference type="EMBL" id="NVN10918.1"/>
    </source>
</evidence>
<reference evidence="8 9" key="1">
    <citation type="submission" date="2020-06" db="EMBL/GenBank/DDBJ databases">
        <title>Description of novel acetic acid bacteria.</title>
        <authorList>
            <person name="Sombolestani A."/>
        </authorList>
    </citation>
    <scope>NUCLEOTIDE SEQUENCE [LARGE SCALE GENOMIC DNA]</scope>
    <source>
        <strain evidence="8 9">LMG 31431</strain>
    </source>
</reference>
<keyword evidence="6 8" id="KW-0456">Lyase</keyword>
<dbReference type="PANTHER" id="PTHR43466">
    <property type="entry name" value="2-OXO-4-HYDROXY-4-CARBOXY-5-UREIDOIMIDAZOLINE DECARBOXYLASE-RELATED"/>
    <property type="match status" value="1"/>
</dbReference>
<comment type="catalytic activity">
    <reaction evidence="1">
        <text>5-hydroxy-2-oxo-4-ureido-2,5-dihydro-1H-imidazole-5-carboxylate + H(+) = (S)-allantoin + CO2</text>
        <dbReference type="Rhea" id="RHEA:26301"/>
        <dbReference type="ChEBI" id="CHEBI:15378"/>
        <dbReference type="ChEBI" id="CHEBI:15678"/>
        <dbReference type="ChEBI" id="CHEBI:16526"/>
        <dbReference type="ChEBI" id="CHEBI:58639"/>
        <dbReference type="EC" id="4.1.1.97"/>
    </reaction>
</comment>
<dbReference type="Gene3D" id="1.10.3330.10">
    <property type="entry name" value="Oxo-4-hydroxy-4-carboxy-5-ureidoimidazoline decarboxylase"/>
    <property type="match status" value="1"/>
</dbReference>
<dbReference type="EMBL" id="JABXXP010000090">
    <property type="protein sequence ID" value="NVN10918.1"/>
    <property type="molecule type" value="Genomic_DNA"/>
</dbReference>
<evidence type="ECO:0000256" key="4">
    <source>
        <dbReference type="ARBA" id="ARBA00022631"/>
    </source>
</evidence>
<dbReference type="GO" id="GO:0019628">
    <property type="term" value="P:urate catabolic process"/>
    <property type="evidence" value="ECO:0007669"/>
    <property type="project" value="UniProtKB-UniPathway"/>
</dbReference>
<feature type="domain" description="Oxo-4-hydroxy-4-carboxy-5-ureidoimidazoline decarboxylase" evidence="7">
    <location>
        <begin position="5"/>
        <end position="161"/>
    </location>
</feature>
<evidence type="ECO:0000256" key="6">
    <source>
        <dbReference type="ARBA" id="ARBA00023239"/>
    </source>
</evidence>
<dbReference type="NCBIfam" id="TIGR03164">
    <property type="entry name" value="UHCUDC"/>
    <property type="match status" value="1"/>
</dbReference>
<dbReference type="UniPathway" id="UPA00394">
    <property type="reaction ID" value="UER00652"/>
</dbReference>
<name>A0A7Y7IVM9_9PROT</name>
<dbReference type="PANTHER" id="PTHR43466:SF1">
    <property type="entry name" value="2-OXO-4-HYDROXY-4-CARBOXY-5-UREIDOIMIDAZOLINE DECARBOXYLASE-RELATED"/>
    <property type="match status" value="1"/>
</dbReference>
<dbReference type="InterPro" id="IPR036778">
    <property type="entry name" value="OHCU_decarboxylase_sf"/>
</dbReference>
<dbReference type="SUPFAM" id="SSF158694">
    <property type="entry name" value="UraD-Like"/>
    <property type="match status" value="1"/>
</dbReference>
<dbReference type="InterPro" id="IPR017580">
    <property type="entry name" value="OHCU_decarboxylase-1"/>
</dbReference>
<dbReference type="Proteomes" id="UP000534870">
    <property type="component" value="Unassembled WGS sequence"/>
</dbReference>
<dbReference type="AlphaFoldDB" id="A0A7Y7IVM9"/>
<comment type="pathway">
    <text evidence="2">Purine metabolism; urate degradation; (S)-allantoin from urate: step 3/3.</text>
</comment>
<accession>A0A7Y7IVM9</accession>
<evidence type="ECO:0000256" key="1">
    <source>
        <dbReference type="ARBA" id="ARBA00001163"/>
    </source>
</evidence>
<dbReference type="InterPro" id="IPR018020">
    <property type="entry name" value="OHCU_decarboxylase"/>
</dbReference>
<keyword evidence="4" id="KW-0659">Purine metabolism</keyword>
<organism evidence="8 9">
    <name type="scientific">Nguyenibacter vanlangensis</name>
    <dbReference type="NCBI Taxonomy" id="1216886"/>
    <lineage>
        <taxon>Bacteria</taxon>
        <taxon>Pseudomonadati</taxon>
        <taxon>Pseudomonadota</taxon>
        <taxon>Alphaproteobacteria</taxon>
        <taxon>Acetobacterales</taxon>
        <taxon>Acetobacteraceae</taxon>
        <taxon>Nguyenibacter</taxon>
    </lineage>
</organism>
<sequence>MNRVNAMAPADFVATFGHLFEHSPWVAERAAALRPFATPDAMLLAMTGVLDRAADDEKLALVRAHPELARRAGLDPTLTQASASEQASAGLDRLTPDEYARFNRLNDAYAARFAMPFVICVRLSDKDVILSEMERRVAHTPQAELQAAIVEIGKIAGLRLADTFKTLAENAENAP</sequence>
<keyword evidence="5" id="KW-0210">Decarboxylase</keyword>
<gene>
    <name evidence="8" type="primary">uraD</name>
    <name evidence="8" type="ORF">HUK84_07125</name>
</gene>
<evidence type="ECO:0000313" key="9">
    <source>
        <dbReference type="Proteomes" id="UP000534870"/>
    </source>
</evidence>
<evidence type="ECO:0000256" key="2">
    <source>
        <dbReference type="ARBA" id="ARBA00004754"/>
    </source>
</evidence>
<dbReference type="GO" id="GO:0051997">
    <property type="term" value="F:2-oxo-4-hydroxy-4-carboxy-5-ureidoimidazoline decarboxylase activity"/>
    <property type="evidence" value="ECO:0007669"/>
    <property type="project" value="UniProtKB-EC"/>
</dbReference>
<dbReference type="EC" id="4.1.1.97" evidence="3"/>
<comment type="caution">
    <text evidence="8">The sequence shown here is derived from an EMBL/GenBank/DDBJ whole genome shotgun (WGS) entry which is preliminary data.</text>
</comment>
<evidence type="ECO:0000256" key="5">
    <source>
        <dbReference type="ARBA" id="ARBA00022793"/>
    </source>
</evidence>
<proteinExistence type="predicted"/>
<dbReference type="GO" id="GO:0000255">
    <property type="term" value="P:allantoin metabolic process"/>
    <property type="evidence" value="ECO:0007669"/>
    <property type="project" value="InterPro"/>
</dbReference>
<evidence type="ECO:0000259" key="7">
    <source>
        <dbReference type="Pfam" id="PF09349"/>
    </source>
</evidence>
<protein>
    <recommendedName>
        <fullName evidence="3">2-oxo-4-hydroxy-4-carboxy-5-ureidoimidazoline decarboxylase</fullName>
        <ecNumber evidence="3">4.1.1.97</ecNumber>
    </recommendedName>
</protein>
<dbReference type="Pfam" id="PF09349">
    <property type="entry name" value="OHCU_decarbox"/>
    <property type="match status" value="1"/>
</dbReference>